<dbReference type="InterPro" id="IPR011990">
    <property type="entry name" value="TPR-like_helical_dom_sf"/>
</dbReference>
<keyword evidence="6" id="KW-1185">Reference proteome</keyword>
<accession>A0ABM9PN61</accession>
<sequence length="409" mass="47420">MNPYYEKGVQLFNLNRYKEASKYLKDSLTETPNDFYAQYYLALCFHNLDEFDNLKQIAIALIGQYPDSDEAHYLLSIYYLSIDNIDKAYEYINSAISLDSYEATYFGYKSLILIQKKEYTKALNTANQGLSIDAKNTLCLNTRTKALTKLQRKEDAFETLQNTLQDNPEDYFTRANAGWTNLELGNYKVAKVHFQEALQKDPNNEYAKEGMLEAIKAKNIVYRSFLKYSFWMEKKSSKYQWGIFISLYLLYRFSTKLSSEFGFSFMIPIIALLYFSFVLGSWIITPVSNAILLSDTYSKYLLNNKDKNAAYSFILLFSIAILSIFVYYYFNTPHLLFFVIATFSSIIPITHSIQKSSISIKNIGFLYGLIIFAIGIFNLIFSLNISILVPIIMFVAYTWLQSLIKPRND</sequence>
<comment type="caution">
    <text evidence="5">The sequence shown here is derived from an EMBL/GenBank/DDBJ whole genome shotgun (WGS) entry which is preliminary data.</text>
</comment>
<dbReference type="Pfam" id="PF13174">
    <property type="entry name" value="TPR_6"/>
    <property type="match status" value="1"/>
</dbReference>
<dbReference type="InterPro" id="IPR019734">
    <property type="entry name" value="TPR_rpt"/>
</dbReference>
<proteinExistence type="predicted"/>
<keyword evidence="4" id="KW-0812">Transmembrane</keyword>
<dbReference type="EMBL" id="CAXJRC010000033">
    <property type="protein sequence ID" value="CAL2107173.1"/>
    <property type="molecule type" value="Genomic_DNA"/>
</dbReference>
<feature type="transmembrane region" description="Helical" evidence="4">
    <location>
        <begin position="261"/>
        <end position="287"/>
    </location>
</feature>
<keyword evidence="1" id="KW-0677">Repeat</keyword>
<dbReference type="Proteomes" id="UP001497602">
    <property type="component" value="Unassembled WGS sequence"/>
</dbReference>
<dbReference type="InterPro" id="IPR051685">
    <property type="entry name" value="Ycf3/AcsC/BcsC/TPR_MFPF"/>
</dbReference>
<organism evidence="5 6">
    <name type="scientific">Tenacibaculum vairaonense</name>
    <dbReference type="NCBI Taxonomy" id="3137860"/>
    <lineage>
        <taxon>Bacteria</taxon>
        <taxon>Pseudomonadati</taxon>
        <taxon>Bacteroidota</taxon>
        <taxon>Flavobacteriia</taxon>
        <taxon>Flavobacteriales</taxon>
        <taxon>Flavobacteriaceae</taxon>
        <taxon>Tenacibaculum</taxon>
    </lineage>
</organism>
<feature type="repeat" description="TPR" evidence="3">
    <location>
        <begin position="69"/>
        <end position="102"/>
    </location>
</feature>
<feature type="transmembrane region" description="Helical" evidence="4">
    <location>
        <begin position="308"/>
        <end position="329"/>
    </location>
</feature>
<gene>
    <name evidence="5" type="ORF">T190115A13A_30019</name>
</gene>
<feature type="transmembrane region" description="Helical" evidence="4">
    <location>
        <begin position="365"/>
        <end position="381"/>
    </location>
</feature>
<keyword evidence="2 3" id="KW-0802">TPR repeat</keyword>
<feature type="repeat" description="TPR" evidence="3">
    <location>
        <begin position="171"/>
        <end position="204"/>
    </location>
</feature>
<dbReference type="Pfam" id="PF13181">
    <property type="entry name" value="TPR_8"/>
    <property type="match status" value="2"/>
</dbReference>
<evidence type="ECO:0000256" key="4">
    <source>
        <dbReference type="SAM" id="Phobius"/>
    </source>
</evidence>
<dbReference type="SMART" id="SM00028">
    <property type="entry name" value="TPR"/>
    <property type="match status" value="5"/>
</dbReference>
<evidence type="ECO:0000256" key="2">
    <source>
        <dbReference type="ARBA" id="ARBA00022803"/>
    </source>
</evidence>
<feature type="transmembrane region" description="Helical" evidence="4">
    <location>
        <begin position="335"/>
        <end position="353"/>
    </location>
</feature>
<dbReference type="RefSeq" id="WP_348738840.1">
    <property type="nucleotide sequence ID" value="NZ_CAXJRC010000033.1"/>
</dbReference>
<dbReference type="PANTHER" id="PTHR44943:SF4">
    <property type="entry name" value="TPR REPEAT-CONTAINING PROTEIN MJ0798"/>
    <property type="match status" value="1"/>
</dbReference>
<protein>
    <submittedName>
        <fullName evidence="5">Tetratricopeptide repeat-containing protein</fullName>
    </submittedName>
</protein>
<dbReference type="SUPFAM" id="SSF48452">
    <property type="entry name" value="TPR-like"/>
    <property type="match status" value="1"/>
</dbReference>
<reference evidence="5 6" key="1">
    <citation type="submission" date="2024-05" db="EMBL/GenBank/DDBJ databases">
        <authorList>
            <person name="Duchaud E."/>
        </authorList>
    </citation>
    <scope>NUCLEOTIDE SEQUENCE [LARGE SCALE GENOMIC DNA]</scope>
    <source>
        <strain evidence="5">Ena-SAMPLE-TAB-13-05-2024-13:56:06:370-140305</strain>
    </source>
</reference>
<dbReference type="PROSITE" id="PS50005">
    <property type="entry name" value="TPR"/>
    <property type="match status" value="2"/>
</dbReference>
<evidence type="ECO:0000313" key="6">
    <source>
        <dbReference type="Proteomes" id="UP001497602"/>
    </source>
</evidence>
<keyword evidence="4" id="KW-0472">Membrane</keyword>
<evidence type="ECO:0000256" key="1">
    <source>
        <dbReference type="ARBA" id="ARBA00022737"/>
    </source>
</evidence>
<dbReference type="Gene3D" id="1.25.40.10">
    <property type="entry name" value="Tetratricopeptide repeat domain"/>
    <property type="match status" value="3"/>
</dbReference>
<keyword evidence="4" id="KW-1133">Transmembrane helix</keyword>
<name>A0ABM9PN61_9FLAO</name>
<evidence type="ECO:0000313" key="5">
    <source>
        <dbReference type="EMBL" id="CAL2107173.1"/>
    </source>
</evidence>
<evidence type="ECO:0000256" key="3">
    <source>
        <dbReference type="PROSITE-ProRule" id="PRU00339"/>
    </source>
</evidence>
<dbReference type="PANTHER" id="PTHR44943">
    <property type="entry name" value="CELLULOSE SYNTHASE OPERON PROTEIN C"/>
    <property type="match status" value="1"/>
</dbReference>